<dbReference type="PANTHER" id="PTHR48207">
    <property type="entry name" value="SUCCINATE--HYDROXYMETHYLGLUTARATE COA-TRANSFERASE"/>
    <property type="match status" value="1"/>
</dbReference>
<keyword evidence="2" id="KW-0808">Transferase</keyword>
<sequence>MSQGSLLSRSTFPPTLLMTPNWAVRLVATAACRTPPRQLSPFRARIRSYSASTPTTTPESQAWKNGPLTGVKVLDLSRVLAASFCTQILADYGAEVIKVEDVGKGEGTQWKSGLGPMSNYFVAVNRNKRSICLNLKDERGKEAFLELVKGADVLVENMRPGVMEKLGIDYGVVRKLNPGIIYASVSGYGPTGPYALRAGYDIIAGAEGGMLHLTGERNGPPVRPGLGLTDMCTGLFMHGAIIAALYTRLHTGRGQKLDGSLFETQIALLTNVASTWLNAGKEAERWGSQHPTIVPYDAFKSKDLYFVCGATNDKQFRILCDVLDLKRLPEDPRFATNAARVKHRDDLTPLLKATFAGKTTDEWMQIFEGSGLPYAPINTMARVFSHPQTHAREMVHEMKFDGAISGTVSVLGSAVKFSETPPTIRRQPPLLGEHSREILQEIGYTGERIAELVDQKVI</sequence>
<comment type="caution">
    <text evidence="3">The sequence shown here is derived from an EMBL/GenBank/DDBJ whole genome shotgun (WGS) entry which is preliminary data.</text>
</comment>
<evidence type="ECO:0000256" key="1">
    <source>
        <dbReference type="ARBA" id="ARBA00008383"/>
    </source>
</evidence>
<dbReference type="PANTHER" id="PTHR48207:SF3">
    <property type="entry name" value="SUCCINATE--HYDROXYMETHYLGLUTARATE COA-TRANSFERASE"/>
    <property type="match status" value="1"/>
</dbReference>
<evidence type="ECO:0008006" key="5">
    <source>
        <dbReference type="Google" id="ProtNLM"/>
    </source>
</evidence>
<evidence type="ECO:0000313" key="3">
    <source>
        <dbReference type="EMBL" id="EXJ75079.1"/>
    </source>
</evidence>
<dbReference type="Gene3D" id="3.30.1540.10">
    <property type="entry name" value="formyl-coa transferase, domain 3"/>
    <property type="match status" value="1"/>
</dbReference>
<dbReference type="EMBL" id="AMGX01000002">
    <property type="protein sequence ID" value="EXJ75079.1"/>
    <property type="molecule type" value="Genomic_DNA"/>
</dbReference>
<dbReference type="Proteomes" id="UP000019471">
    <property type="component" value="Unassembled WGS sequence"/>
</dbReference>
<evidence type="ECO:0000313" key="4">
    <source>
        <dbReference type="Proteomes" id="UP000019471"/>
    </source>
</evidence>
<keyword evidence="4" id="KW-1185">Reference proteome</keyword>
<organism evidence="3 4">
    <name type="scientific">Cladophialophora psammophila CBS 110553</name>
    <dbReference type="NCBI Taxonomy" id="1182543"/>
    <lineage>
        <taxon>Eukaryota</taxon>
        <taxon>Fungi</taxon>
        <taxon>Dikarya</taxon>
        <taxon>Ascomycota</taxon>
        <taxon>Pezizomycotina</taxon>
        <taxon>Eurotiomycetes</taxon>
        <taxon>Chaetothyriomycetidae</taxon>
        <taxon>Chaetothyriales</taxon>
        <taxon>Herpotrichiellaceae</taxon>
        <taxon>Cladophialophora</taxon>
    </lineage>
</organism>
<dbReference type="InterPro" id="IPR003673">
    <property type="entry name" value="CoA-Trfase_fam_III"/>
</dbReference>
<gene>
    <name evidence="3" type="ORF">A1O5_01775</name>
</gene>
<accession>W9XXS8</accession>
<name>W9XXS8_9EURO</name>
<dbReference type="OrthoDB" id="5863171at2759"/>
<dbReference type="eggNOG" id="KOG3957">
    <property type="taxonomic scope" value="Eukaryota"/>
</dbReference>
<dbReference type="RefSeq" id="XP_007740581.1">
    <property type="nucleotide sequence ID" value="XM_007742391.1"/>
</dbReference>
<dbReference type="Pfam" id="PF02515">
    <property type="entry name" value="CoA_transf_3"/>
    <property type="match status" value="1"/>
</dbReference>
<proteinExistence type="inferred from homology"/>
<reference evidence="3 4" key="1">
    <citation type="submission" date="2013-03" db="EMBL/GenBank/DDBJ databases">
        <title>The Genome Sequence of Cladophialophora psammophila CBS 110553.</title>
        <authorList>
            <consortium name="The Broad Institute Genomics Platform"/>
            <person name="Cuomo C."/>
            <person name="de Hoog S."/>
            <person name="Gorbushina A."/>
            <person name="Walker B."/>
            <person name="Young S.K."/>
            <person name="Zeng Q."/>
            <person name="Gargeya S."/>
            <person name="Fitzgerald M."/>
            <person name="Haas B."/>
            <person name="Abouelleil A."/>
            <person name="Allen A.W."/>
            <person name="Alvarado L."/>
            <person name="Arachchi H.M."/>
            <person name="Berlin A.M."/>
            <person name="Chapman S.B."/>
            <person name="Gainer-Dewar J."/>
            <person name="Goldberg J."/>
            <person name="Griggs A."/>
            <person name="Gujja S."/>
            <person name="Hansen M."/>
            <person name="Howarth C."/>
            <person name="Imamovic A."/>
            <person name="Ireland A."/>
            <person name="Larimer J."/>
            <person name="McCowan C."/>
            <person name="Murphy C."/>
            <person name="Pearson M."/>
            <person name="Poon T.W."/>
            <person name="Priest M."/>
            <person name="Roberts A."/>
            <person name="Saif S."/>
            <person name="Shea T."/>
            <person name="Sisk P."/>
            <person name="Sykes S."/>
            <person name="Wortman J."/>
            <person name="Nusbaum C."/>
            <person name="Birren B."/>
        </authorList>
    </citation>
    <scope>NUCLEOTIDE SEQUENCE [LARGE SCALE GENOMIC DNA]</scope>
    <source>
        <strain evidence="3 4">CBS 110553</strain>
    </source>
</reference>
<dbReference type="GeneID" id="19186508"/>
<evidence type="ECO:0000256" key="2">
    <source>
        <dbReference type="ARBA" id="ARBA00022679"/>
    </source>
</evidence>
<dbReference type="SUPFAM" id="SSF89796">
    <property type="entry name" value="CoA-transferase family III (CaiB/BaiF)"/>
    <property type="match status" value="1"/>
</dbReference>
<protein>
    <recommendedName>
        <fullName evidence="5">Alpha-methylacyl-CoA racemase</fullName>
    </recommendedName>
</protein>
<dbReference type="HOGENOM" id="CLU_033975_0_1_1"/>
<dbReference type="InterPro" id="IPR044855">
    <property type="entry name" value="CoA-Trfase_III_dom3_sf"/>
</dbReference>
<dbReference type="InterPro" id="IPR050483">
    <property type="entry name" value="CoA-transferase_III_domain"/>
</dbReference>
<dbReference type="AlphaFoldDB" id="W9XXS8"/>
<dbReference type="InterPro" id="IPR023606">
    <property type="entry name" value="CoA-Trfase_III_dom_1_sf"/>
</dbReference>
<dbReference type="GO" id="GO:0005739">
    <property type="term" value="C:mitochondrion"/>
    <property type="evidence" value="ECO:0007669"/>
    <property type="project" value="TreeGrafter"/>
</dbReference>
<dbReference type="Gene3D" id="3.40.50.10540">
    <property type="entry name" value="Crotonobetainyl-coa:carnitine coa-transferase, domain 1"/>
    <property type="match status" value="1"/>
</dbReference>
<comment type="similarity">
    <text evidence="1">Belongs to the CoA-transferase III family.</text>
</comment>
<dbReference type="STRING" id="1182543.W9XXS8"/>
<dbReference type="GO" id="GO:0047369">
    <property type="term" value="F:succinate-hydroxymethylglutarate CoA-transferase activity"/>
    <property type="evidence" value="ECO:0007669"/>
    <property type="project" value="TreeGrafter"/>
</dbReference>